<evidence type="ECO:0000256" key="1">
    <source>
        <dbReference type="ARBA" id="ARBA00010923"/>
    </source>
</evidence>
<keyword evidence="3" id="KW-0238">DNA-binding</keyword>
<name>A0ABW2QRY5_9BURK</name>
<dbReference type="PANTHER" id="PTHR30408">
    <property type="entry name" value="TYPE-1 RESTRICTION ENZYME ECOKI SPECIFICITY PROTEIN"/>
    <property type="match status" value="1"/>
</dbReference>
<gene>
    <name evidence="5" type="ORF">ACFQPB_21560</name>
</gene>
<dbReference type="GO" id="GO:0016787">
    <property type="term" value="F:hydrolase activity"/>
    <property type="evidence" value="ECO:0007669"/>
    <property type="project" value="UniProtKB-KW"/>
</dbReference>
<dbReference type="RefSeq" id="WP_382227880.1">
    <property type="nucleotide sequence ID" value="NZ_JBHTCA010000033.1"/>
</dbReference>
<keyword evidence="6" id="KW-1185">Reference proteome</keyword>
<dbReference type="GO" id="GO:0004519">
    <property type="term" value="F:endonuclease activity"/>
    <property type="evidence" value="ECO:0007669"/>
    <property type="project" value="UniProtKB-KW"/>
</dbReference>
<keyword evidence="2" id="KW-0680">Restriction system</keyword>
<feature type="domain" description="Type I restriction modification DNA specificity" evidence="4">
    <location>
        <begin position="19"/>
        <end position="136"/>
    </location>
</feature>
<keyword evidence="5" id="KW-0378">Hydrolase</keyword>
<reference evidence="6" key="1">
    <citation type="journal article" date="2019" name="Int. J. Syst. Evol. Microbiol.">
        <title>The Global Catalogue of Microorganisms (GCM) 10K type strain sequencing project: providing services to taxonomists for standard genome sequencing and annotation.</title>
        <authorList>
            <consortium name="The Broad Institute Genomics Platform"/>
            <consortium name="The Broad Institute Genome Sequencing Center for Infectious Disease"/>
            <person name="Wu L."/>
            <person name="Ma J."/>
        </authorList>
    </citation>
    <scope>NUCLEOTIDE SEQUENCE [LARGE SCALE GENOMIC DNA]</scope>
    <source>
        <strain evidence="6">CGMCC 1.12371</strain>
    </source>
</reference>
<evidence type="ECO:0000256" key="3">
    <source>
        <dbReference type="ARBA" id="ARBA00023125"/>
    </source>
</evidence>
<organism evidence="5 6">
    <name type="scientific">Hydrogenophaga atypica</name>
    <dbReference type="NCBI Taxonomy" id="249409"/>
    <lineage>
        <taxon>Bacteria</taxon>
        <taxon>Pseudomonadati</taxon>
        <taxon>Pseudomonadota</taxon>
        <taxon>Betaproteobacteria</taxon>
        <taxon>Burkholderiales</taxon>
        <taxon>Comamonadaceae</taxon>
        <taxon>Hydrogenophaga</taxon>
    </lineage>
</organism>
<dbReference type="InterPro" id="IPR044946">
    <property type="entry name" value="Restrct_endonuc_typeI_TRD_sf"/>
</dbReference>
<dbReference type="PANTHER" id="PTHR30408:SF12">
    <property type="entry name" value="TYPE I RESTRICTION ENZYME MJAVIII SPECIFICITY SUBUNIT"/>
    <property type="match status" value="1"/>
</dbReference>
<evidence type="ECO:0000313" key="6">
    <source>
        <dbReference type="Proteomes" id="UP001596501"/>
    </source>
</evidence>
<evidence type="ECO:0000259" key="4">
    <source>
        <dbReference type="Pfam" id="PF01420"/>
    </source>
</evidence>
<dbReference type="CDD" id="cd17256">
    <property type="entry name" value="RMtype1_S_EcoJA65PI-TRD1-CR1_like"/>
    <property type="match status" value="1"/>
</dbReference>
<protein>
    <submittedName>
        <fullName evidence="5">Restriction endonuclease subunit S</fullName>
        <ecNumber evidence="5">3.1.21.-</ecNumber>
    </submittedName>
</protein>
<accession>A0ABW2QRY5</accession>
<dbReference type="InterPro" id="IPR000055">
    <property type="entry name" value="Restrct_endonuc_typeI_TRD"/>
</dbReference>
<comment type="similarity">
    <text evidence="1">Belongs to the type-I restriction system S methylase family.</text>
</comment>
<dbReference type="EC" id="3.1.21.-" evidence="5"/>
<dbReference type="EMBL" id="JBHTCA010000033">
    <property type="protein sequence ID" value="MFC7411452.1"/>
    <property type="molecule type" value="Genomic_DNA"/>
</dbReference>
<keyword evidence="5" id="KW-0255">Endonuclease</keyword>
<proteinExistence type="inferred from homology"/>
<dbReference type="Pfam" id="PF01420">
    <property type="entry name" value="Methylase_S"/>
    <property type="match status" value="1"/>
</dbReference>
<dbReference type="SUPFAM" id="SSF116734">
    <property type="entry name" value="DNA methylase specificity domain"/>
    <property type="match status" value="2"/>
</dbReference>
<dbReference type="InterPro" id="IPR052021">
    <property type="entry name" value="Type-I_RS_S_subunit"/>
</dbReference>
<evidence type="ECO:0000256" key="2">
    <source>
        <dbReference type="ARBA" id="ARBA00022747"/>
    </source>
</evidence>
<dbReference type="Gene3D" id="1.10.287.1120">
    <property type="entry name" value="Bipartite methylase S protein"/>
    <property type="match status" value="1"/>
</dbReference>
<dbReference type="Gene3D" id="3.90.220.20">
    <property type="entry name" value="DNA methylase specificity domains"/>
    <property type="match status" value="2"/>
</dbReference>
<dbReference type="Proteomes" id="UP001596501">
    <property type="component" value="Unassembled WGS sequence"/>
</dbReference>
<evidence type="ECO:0000313" key="5">
    <source>
        <dbReference type="EMBL" id="MFC7411452.1"/>
    </source>
</evidence>
<comment type="caution">
    <text evidence="5">The sequence shown here is derived from an EMBL/GenBank/DDBJ whole genome shotgun (WGS) entry which is preliminary data.</text>
</comment>
<keyword evidence="5" id="KW-0540">Nuclease</keyword>
<sequence>MLKIMDLASGVPDRSALATISEKLSNEFQRTIVRQGDLVLSVVGTIGSVLVVPESLDGVNLSRALARLLPGEDLVPQWLVWVFSSENFTRFVDMICVGSAQRVLNMDDLRSFRAPFPPVDEQTVIATFLDHETAKIDALVSEQERLIELLKEKRQAVISHAVTKGLAPSVPMKDSGVEWLGEVPAHWSLSSLARISTDRCDGPFGSGIKSEHYTENGALVVRLQNIRAEGYHRGEPVFLDMSYFLAELRGHEVVAGDLLVAGLGDENNLLGRACVAPEDLGTALVKADCFRFRLGKEIAVPEFVALQLNAGAAYDAGVLATGTTRSRIPLGIMATRIVALPPSKEQLEISLFLTKETLEIDSLKAEAESVIDLLKERKSALISAAVTGQIDVRGWVPAETAA</sequence>